<name>K1PP62_MAGGI</name>
<dbReference type="AlphaFoldDB" id="K1PP62"/>
<dbReference type="PANTHER" id="PTHR43313:SF50">
    <property type="entry name" value="GH26015P"/>
    <property type="match status" value="1"/>
</dbReference>
<gene>
    <name evidence="1" type="ORF">CGI_10012896</name>
</gene>
<dbReference type="SUPFAM" id="SSF51735">
    <property type="entry name" value="NAD(P)-binding Rossmann-fold domains"/>
    <property type="match status" value="1"/>
</dbReference>
<dbReference type="EMBL" id="JH817990">
    <property type="protein sequence ID" value="EKC23443.1"/>
    <property type="molecule type" value="Genomic_DNA"/>
</dbReference>
<dbReference type="HOGENOM" id="CLU_010194_2_0_1"/>
<dbReference type="InterPro" id="IPR002347">
    <property type="entry name" value="SDR_fam"/>
</dbReference>
<protein>
    <submittedName>
        <fullName evidence="1">Retinol dehydrogenase 7</fullName>
    </submittedName>
</protein>
<dbReference type="PROSITE" id="PS00061">
    <property type="entry name" value="ADH_SHORT"/>
    <property type="match status" value="1"/>
</dbReference>
<dbReference type="Pfam" id="PF00106">
    <property type="entry name" value="adh_short"/>
    <property type="match status" value="1"/>
</dbReference>
<dbReference type="KEGG" id="crg:105343994"/>
<proteinExistence type="predicted"/>
<sequence>MTMCCLILALILVIYIAYKIYENQKGKTFIEKITNRYVFITGCDSGFGNDLARILDKQGVPVIAGCLTEKGGADLKRKTSSRLRVVQIDVTDQTSIRNAVESVKRILPKSEGLWGLVNNAGIQVLHAPLEFHSYEAIDKCIAVNLFGAIEVTKAFLPLVRKAKGRVVCTTSDCAFQSYACRVPYVISKVGMDAMAECLRRELYYAGVTFHTIQPGAFKTSIVDPEEMKSTLQKAFDAADSEVQAFYGKKWLQETKEQFVGITKSQCEDLSEVTNALSHALFSVMPKRSYLCGTKCKFDYYLSQLPGRIHTWLQAMTPPPDAATQSDH</sequence>
<dbReference type="PANTHER" id="PTHR43313">
    <property type="entry name" value="SHORT-CHAIN DEHYDROGENASE/REDUCTASE FAMILY 9C"/>
    <property type="match status" value="1"/>
</dbReference>
<organism evidence="1">
    <name type="scientific">Magallana gigas</name>
    <name type="common">Pacific oyster</name>
    <name type="synonym">Crassostrea gigas</name>
    <dbReference type="NCBI Taxonomy" id="29159"/>
    <lineage>
        <taxon>Eukaryota</taxon>
        <taxon>Metazoa</taxon>
        <taxon>Spiralia</taxon>
        <taxon>Lophotrochozoa</taxon>
        <taxon>Mollusca</taxon>
        <taxon>Bivalvia</taxon>
        <taxon>Autobranchia</taxon>
        <taxon>Pteriomorphia</taxon>
        <taxon>Ostreida</taxon>
        <taxon>Ostreoidea</taxon>
        <taxon>Ostreidae</taxon>
        <taxon>Magallana</taxon>
    </lineage>
</organism>
<accession>K1PP62</accession>
<reference evidence="1" key="1">
    <citation type="journal article" date="2012" name="Nature">
        <title>The oyster genome reveals stress adaptation and complexity of shell formation.</title>
        <authorList>
            <person name="Zhang G."/>
            <person name="Fang X."/>
            <person name="Guo X."/>
            <person name="Li L."/>
            <person name="Luo R."/>
            <person name="Xu F."/>
            <person name="Yang P."/>
            <person name="Zhang L."/>
            <person name="Wang X."/>
            <person name="Qi H."/>
            <person name="Xiong Z."/>
            <person name="Que H."/>
            <person name="Xie Y."/>
            <person name="Holland P.W."/>
            <person name="Paps J."/>
            <person name="Zhu Y."/>
            <person name="Wu F."/>
            <person name="Chen Y."/>
            <person name="Wang J."/>
            <person name="Peng C."/>
            <person name="Meng J."/>
            <person name="Yang L."/>
            <person name="Liu J."/>
            <person name="Wen B."/>
            <person name="Zhang N."/>
            <person name="Huang Z."/>
            <person name="Zhu Q."/>
            <person name="Feng Y."/>
            <person name="Mount A."/>
            <person name="Hedgecock D."/>
            <person name="Xu Z."/>
            <person name="Liu Y."/>
            <person name="Domazet-Loso T."/>
            <person name="Du Y."/>
            <person name="Sun X."/>
            <person name="Zhang S."/>
            <person name="Liu B."/>
            <person name="Cheng P."/>
            <person name="Jiang X."/>
            <person name="Li J."/>
            <person name="Fan D."/>
            <person name="Wang W."/>
            <person name="Fu W."/>
            <person name="Wang T."/>
            <person name="Wang B."/>
            <person name="Zhang J."/>
            <person name="Peng Z."/>
            <person name="Li Y."/>
            <person name="Li N."/>
            <person name="Wang J."/>
            <person name="Chen M."/>
            <person name="He Y."/>
            <person name="Tan F."/>
            <person name="Song X."/>
            <person name="Zheng Q."/>
            <person name="Huang R."/>
            <person name="Yang H."/>
            <person name="Du X."/>
            <person name="Chen L."/>
            <person name="Yang M."/>
            <person name="Gaffney P.M."/>
            <person name="Wang S."/>
            <person name="Luo L."/>
            <person name="She Z."/>
            <person name="Ming Y."/>
            <person name="Huang W."/>
            <person name="Zhang S."/>
            <person name="Huang B."/>
            <person name="Zhang Y."/>
            <person name="Qu T."/>
            <person name="Ni P."/>
            <person name="Miao G."/>
            <person name="Wang J."/>
            <person name="Wang Q."/>
            <person name="Steinberg C.E."/>
            <person name="Wang H."/>
            <person name="Li N."/>
            <person name="Qian L."/>
            <person name="Zhang G."/>
            <person name="Li Y."/>
            <person name="Yang H."/>
            <person name="Liu X."/>
            <person name="Wang J."/>
            <person name="Yin Y."/>
            <person name="Wang J."/>
        </authorList>
    </citation>
    <scope>NUCLEOTIDE SEQUENCE [LARGE SCALE GENOMIC DNA]</scope>
    <source>
        <strain evidence="1">05x7-T-G4-1.051#20</strain>
    </source>
</reference>
<dbReference type="Gene3D" id="3.40.50.720">
    <property type="entry name" value="NAD(P)-binding Rossmann-like Domain"/>
    <property type="match status" value="1"/>
</dbReference>
<evidence type="ECO:0000313" key="1">
    <source>
        <dbReference type="EMBL" id="EKC23443.1"/>
    </source>
</evidence>
<dbReference type="GO" id="GO:0016491">
    <property type="term" value="F:oxidoreductase activity"/>
    <property type="evidence" value="ECO:0007669"/>
    <property type="project" value="TreeGrafter"/>
</dbReference>
<dbReference type="InParanoid" id="K1PP62"/>
<dbReference type="OrthoDB" id="5296at2759"/>
<dbReference type="PRINTS" id="PR00081">
    <property type="entry name" value="GDHRDH"/>
</dbReference>
<dbReference type="InterPro" id="IPR020904">
    <property type="entry name" value="Sc_DH/Rdtase_CS"/>
</dbReference>
<dbReference type="InterPro" id="IPR036291">
    <property type="entry name" value="NAD(P)-bd_dom_sf"/>
</dbReference>
<dbReference type="GO" id="GO:0008202">
    <property type="term" value="P:steroid metabolic process"/>
    <property type="evidence" value="ECO:0007669"/>
    <property type="project" value="TreeGrafter"/>
</dbReference>